<dbReference type="PANTHER" id="PTHR36974:SF1">
    <property type="entry name" value="DOXX FAMILY MEMBRANE PROTEIN"/>
    <property type="match status" value="1"/>
</dbReference>
<comment type="caution">
    <text evidence="1">The sequence shown here is derived from an EMBL/GenBank/DDBJ whole genome shotgun (WGS) entry which is preliminary data.</text>
</comment>
<evidence type="ECO:0000313" key="1">
    <source>
        <dbReference type="EMBL" id="RZS31215.1"/>
    </source>
</evidence>
<dbReference type="Proteomes" id="UP000294257">
    <property type="component" value="Unassembled WGS sequence"/>
</dbReference>
<dbReference type="OrthoDB" id="3267646at2"/>
<gene>
    <name evidence="1" type="ORF">EV193_11594</name>
</gene>
<dbReference type="PANTHER" id="PTHR36974">
    <property type="entry name" value="MEMBRANE PROTEIN-RELATED"/>
    <property type="match status" value="1"/>
</dbReference>
<accession>A0A4Q7KD07</accession>
<organism evidence="1 2">
    <name type="scientific">Herbihabitans rhizosphaerae</name>
    <dbReference type="NCBI Taxonomy" id="1872711"/>
    <lineage>
        <taxon>Bacteria</taxon>
        <taxon>Bacillati</taxon>
        <taxon>Actinomycetota</taxon>
        <taxon>Actinomycetes</taxon>
        <taxon>Pseudonocardiales</taxon>
        <taxon>Pseudonocardiaceae</taxon>
        <taxon>Herbihabitans</taxon>
    </lineage>
</organism>
<sequence length="136" mass="14951">MRELRSAKALAVLLGTAGVTHFVRPDLYDPLIPRQLPGKPRDWTYGSGVAELGVAVAVAVPRTRRLGGLLAALLFAAVFPGNVKMAADFHRARKPLPMRAIALLRLPVQWPLITWALRVRRNHGHPHRGVPKAHNS</sequence>
<dbReference type="EMBL" id="SGWQ01000015">
    <property type="protein sequence ID" value="RZS31215.1"/>
    <property type="molecule type" value="Genomic_DNA"/>
</dbReference>
<proteinExistence type="predicted"/>
<evidence type="ECO:0000313" key="2">
    <source>
        <dbReference type="Proteomes" id="UP000294257"/>
    </source>
</evidence>
<protein>
    <submittedName>
        <fullName evidence="1">Putative membrane protein</fullName>
    </submittedName>
</protein>
<dbReference type="RefSeq" id="WP_130348357.1">
    <property type="nucleotide sequence ID" value="NZ_SGWQ01000015.1"/>
</dbReference>
<dbReference type="AlphaFoldDB" id="A0A4Q7KD07"/>
<reference evidence="1 2" key="1">
    <citation type="submission" date="2019-02" db="EMBL/GenBank/DDBJ databases">
        <title>Genomic Encyclopedia of Type Strains, Phase IV (KMG-IV): sequencing the most valuable type-strain genomes for metagenomic binning, comparative biology and taxonomic classification.</title>
        <authorList>
            <person name="Goeker M."/>
        </authorList>
    </citation>
    <scope>NUCLEOTIDE SEQUENCE [LARGE SCALE GENOMIC DNA]</scope>
    <source>
        <strain evidence="1 2">DSM 101727</strain>
    </source>
</reference>
<keyword evidence="2" id="KW-1185">Reference proteome</keyword>
<name>A0A4Q7KD07_9PSEU</name>